<gene>
    <name evidence="8" type="primary">tilS</name>
    <name evidence="10" type="ORF">C8D94_102182</name>
</gene>
<feature type="domain" description="Lysidine-tRNA(Ile) synthetase C-terminal" evidence="9">
    <location>
        <begin position="360"/>
        <end position="432"/>
    </location>
</feature>
<name>A0A370QF55_9FLAO</name>
<evidence type="ECO:0000256" key="8">
    <source>
        <dbReference type="HAMAP-Rule" id="MF_01161"/>
    </source>
</evidence>
<protein>
    <recommendedName>
        <fullName evidence="8">tRNA(Ile)-lysidine synthase</fullName>
        <ecNumber evidence="8">6.3.4.19</ecNumber>
    </recommendedName>
    <alternativeName>
        <fullName evidence="8">tRNA(Ile)-2-lysyl-cytidine synthase</fullName>
    </alternativeName>
    <alternativeName>
        <fullName evidence="8">tRNA(Ile)-lysidine synthetase</fullName>
    </alternativeName>
</protein>
<dbReference type="EC" id="6.3.4.19" evidence="8"/>
<dbReference type="Pfam" id="PF01171">
    <property type="entry name" value="ATP_bind_3"/>
    <property type="match status" value="1"/>
</dbReference>
<dbReference type="Gene3D" id="3.40.50.620">
    <property type="entry name" value="HUPs"/>
    <property type="match status" value="1"/>
</dbReference>
<proteinExistence type="inferred from homology"/>
<dbReference type="InterPro" id="IPR012795">
    <property type="entry name" value="tRNA_Ile_lys_synt_N"/>
</dbReference>
<evidence type="ECO:0000256" key="2">
    <source>
        <dbReference type="ARBA" id="ARBA00022490"/>
    </source>
</evidence>
<comment type="domain">
    <text evidence="8">The N-terminal region contains the highly conserved SGGXDS motif, predicted to be a P-loop motif involved in ATP binding.</text>
</comment>
<dbReference type="InterPro" id="IPR012094">
    <property type="entry name" value="tRNA_Ile_lys_synt"/>
</dbReference>
<evidence type="ECO:0000259" key="9">
    <source>
        <dbReference type="SMART" id="SM00977"/>
    </source>
</evidence>
<dbReference type="Pfam" id="PF11734">
    <property type="entry name" value="TilS_C"/>
    <property type="match status" value="1"/>
</dbReference>
<evidence type="ECO:0000256" key="4">
    <source>
        <dbReference type="ARBA" id="ARBA00022694"/>
    </source>
</evidence>
<dbReference type="EMBL" id="QRAO01000002">
    <property type="protein sequence ID" value="RDK87004.1"/>
    <property type="molecule type" value="Genomic_DNA"/>
</dbReference>
<dbReference type="GO" id="GO:0032267">
    <property type="term" value="F:tRNA(Ile)-lysidine synthase activity"/>
    <property type="evidence" value="ECO:0007669"/>
    <property type="project" value="UniProtKB-EC"/>
</dbReference>
<comment type="caution">
    <text evidence="10">The sequence shown here is derived from an EMBL/GenBank/DDBJ whole genome shotgun (WGS) entry which is preliminary data.</text>
</comment>
<dbReference type="NCBIfam" id="TIGR02432">
    <property type="entry name" value="lysidine_TilS_N"/>
    <property type="match status" value="1"/>
</dbReference>
<sequence length="436" mass="50297">MLSEFKKELSQHFSYLKGAKLLIACSGGLDSVVLTQLLFKLKYNIAIAHCNFSLRGKESDEDALFTENLAESLQIPFHSEIFDTETYAKDHKLSTQMAARQLRYSWFDEVIQNFGYDYILTAHHANDDLETFFLNLTRGTGLRGLTGIPSKNEKVVRPLLHFSREEILAYAKSQNLYWREDSSNAKTDYLRNKLRLEVLPKLKETSKDILQHVQKTQKNLQASQALVEDYMTLVYNLAVSENEGGYSIDIAKISELPNTNALLYELLHPFGFTAWDDVYGLLNAQTGKEVVSGSHRLLRNRNEFILTKITENSEKNEFFIKKNQKEINNPIDIKLNPTNKMGHIDNTTVYVDADKLLFPLRLRKWQEGDVFQPFGMQGKKKLSKFFKDEKLSLVAKEQVWLLCSEDKIVWVVNHRLDDRFKITPSTKNLLKITTNP</sequence>
<dbReference type="InterPro" id="IPR014729">
    <property type="entry name" value="Rossmann-like_a/b/a_fold"/>
</dbReference>
<dbReference type="GO" id="GO:0006400">
    <property type="term" value="P:tRNA modification"/>
    <property type="evidence" value="ECO:0007669"/>
    <property type="project" value="UniProtKB-UniRule"/>
</dbReference>
<keyword evidence="11" id="KW-1185">Reference proteome</keyword>
<comment type="function">
    <text evidence="8">Ligates lysine onto the cytidine present at position 34 of the AUA codon-specific tRNA(Ile) that contains the anticodon CAU, in an ATP-dependent manner. Cytidine is converted to lysidine, thus changing the amino acid specificity of the tRNA from methionine to isoleucine.</text>
</comment>
<evidence type="ECO:0000256" key="1">
    <source>
        <dbReference type="ARBA" id="ARBA00004496"/>
    </source>
</evidence>
<dbReference type="SUPFAM" id="SSF52402">
    <property type="entry name" value="Adenine nucleotide alpha hydrolases-like"/>
    <property type="match status" value="1"/>
</dbReference>
<evidence type="ECO:0000313" key="11">
    <source>
        <dbReference type="Proteomes" id="UP000255317"/>
    </source>
</evidence>
<comment type="similarity">
    <text evidence="8">Belongs to the tRNA(Ile)-lysidine synthase family.</text>
</comment>
<dbReference type="OrthoDB" id="9807403at2"/>
<dbReference type="PANTHER" id="PTHR43033:SF1">
    <property type="entry name" value="TRNA(ILE)-LYSIDINE SYNTHASE-RELATED"/>
    <property type="match status" value="1"/>
</dbReference>
<dbReference type="CDD" id="cd01992">
    <property type="entry name" value="TilS_N"/>
    <property type="match status" value="1"/>
</dbReference>
<comment type="subcellular location">
    <subcellularLocation>
        <location evidence="1 8">Cytoplasm</location>
    </subcellularLocation>
</comment>
<evidence type="ECO:0000256" key="5">
    <source>
        <dbReference type="ARBA" id="ARBA00022741"/>
    </source>
</evidence>
<evidence type="ECO:0000313" key="10">
    <source>
        <dbReference type="EMBL" id="RDK87004.1"/>
    </source>
</evidence>
<evidence type="ECO:0000256" key="3">
    <source>
        <dbReference type="ARBA" id="ARBA00022598"/>
    </source>
</evidence>
<dbReference type="NCBIfam" id="TIGR02433">
    <property type="entry name" value="lysidine_TilS_C"/>
    <property type="match status" value="1"/>
</dbReference>
<dbReference type="SUPFAM" id="SSF56037">
    <property type="entry name" value="PheT/TilS domain"/>
    <property type="match status" value="1"/>
</dbReference>
<dbReference type="AlphaFoldDB" id="A0A370QF55"/>
<keyword evidence="6 8" id="KW-0067">ATP-binding</keyword>
<feature type="binding site" evidence="8">
    <location>
        <begin position="26"/>
        <end position="31"/>
    </location>
    <ligand>
        <name>ATP</name>
        <dbReference type="ChEBI" id="CHEBI:30616"/>
    </ligand>
</feature>
<evidence type="ECO:0000256" key="7">
    <source>
        <dbReference type="ARBA" id="ARBA00048539"/>
    </source>
</evidence>
<comment type="catalytic activity">
    <reaction evidence="7 8">
        <text>cytidine(34) in tRNA(Ile2) + L-lysine + ATP = lysidine(34) in tRNA(Ile2) + AMP + diphosphate + H(+)</text>
        <dbReference type="Rhea" id="RHEA:43744"/>
        <dbReference type="Rhea" id="RHEA-COMP:10625"/>
        <dbReference type="Rhea" id="RHEA-COMP:10670"/>
        <dbReference type="ChEBI" id="CHEBI:15378"/>
        <dbReference type="ChEBI" id="CHEBI:30616"/>
        <dbReference type="ChEBI" id="CHEBI:32551"/>
        <dbReference type="ChEBI" id="CHEBI:33019"/>
        <dbReference type="ChEBI" id="CHEBI:82748"/>
        <dbReference type="ChEBI" id="CHEBI:83665"/>
        <dbReference type="ChEBI" id="CHEBI:456215"/>
        <dbReference type="EC" id="6.3.4.19"/>
    </reaction>
</comment>
<dbReference type="PANTHER" id="PTHR43033">
    <property type="entry name" value="TRNA(ILE)-LYSIDINE SYNTHASE-RELATED"/>
    <property type="match status" value="1"/>
</dbReference>
<dbReference type="InterPro" id="IPR012796">
    <property type="entry name" value="Lysidine-tRNA-synth_C"/>
</dbReference>
<keyword evidence="4 8" id="KW-0819">tRNA processing</keyword>
<evidence type="ECO:0000256" key="6">
    <source>
        <dbReference type="ARBA" id="ARBA00022840"/>
    </source>
</evidence>
<dbReference type="RefSeq" id="WP_115123220.1">
    <property type="nucleotide sequence ID" value="NZ_QRAO01000002.1"/>
</dbReference>
<keyword evidence="2 8" id="KW-0963">Cytoplasm</keyword>
<organism evidence="10 11">
    <name type="scientific">Marinirhabdus gelatinilytica</name>
    <dbReference type="NCBI Taxonomy" id="1703343"/>
    <lineage>
        <taxon>Bacteria</taxon>
        <taxon>Pseudomonadati</taxon>
        <taxon>Bacteroidota</taxon>
        <taxon>Flavobacteriia</taxon>
        <taxon>Flavobacteriales</taxon>
        <taxon>Flavobacteriaceae</taxon>
    </lineage>
</organism>
<dbReference type="InterPro" id="IPR011063">
    <property type="entry name" value="TilS/TtcA_N"/>
</dbReference>
<reference evidence="10 11" key="1">
    <citation type="submission" date="2018-07" db="EMBL/GenBank/DDBJ databases">
        <title>Genomic Encyclopedia of Type Strains, Phase IV (KMG-IV): sequencing the most valuable type-strain genomes for metagenomic binning, comparative biology and taxonomic classification.</title>
        <authorList>
            <person name="Goeker M."/>
        </authorList>
    </citation>
    <scope>NUCLEOTIDE SEQUENCE [LARGE SCALE GENOMIC DNA]</scope>
    <source>
        <strain evidence="10 11">DSM 101478</strain>
    </source>
</reference>
<dbReference type="GO" id="GO:0005737">
    <property type="term" value="C:cytoplasm"/>
    <property type="evidence" value="ECO:0007669"/>
    <property type="project" value="UniProtKB-SubCell"/>
</dbReference>
<dbReference type="Proteomes" id="UP000255317">
    <property type="component" value="Unassembled WGS sequence"/>
</dbReference>
<dbReference type="HAMAP" id="MF_01161">
    <property type="entry name" value="tRNA_Ile_lys_synt"/>
    <property type="match status" value="1"/>
</dbReference>
<keyword evidence="3 8" id="KW-0436">Ligase</keyword>
<accession>A0A370QF55</accession>
<dbReference type="GO" id="GO:0005524">
    <property type="term" value="F:ATP binding"/>
    <property type="evidence" value="ECO:0007669"/>
    <property type="project" value="UniProtKB-UniRule"/>
</dbReference>
<dbReference type="SMART" id="SM00977">
    <property type="entry name" value="TilS_C"/>
    <property type="match status" value="1"/>
</dbReference>
<keyword evidence="5 8" id="KW-0547">Nucleotide-binding</keyword>